<proteinExistence type="predicted"/>
<dbReference type="GO" id="GO:0034599">
    <property type="term" value="P:cellular response to oxidative stress"/>
    <property type="evidence" value="ECO:0007669"/>
    <property type="project" value="TreeGrafter"/>
</dbReference>
<evidence type="ECO:0000256" key="1">
    <source>
        <dbReference type="ARBA" id="ARBA00003330"/>
    </source>
</evidence>
<dbReference type="Pfam" id="PF00578">
    <property type="entry name" value="AhpC-TSA"/>
    <property type="match status" value="1"/>
</dbReference>
<sequence length="141" mass="16029">MDWKTIVYKLNNDSEVMLKDLTKENGLILFFYPHANSTICALEAKEFQKNLKVFEGKGYGIVGASRDQIMDQKEFSSNCNLDFPLICDTDEILHKGLMILDNKDGDNAIRSSFILDKDLNIIKEMRNVEAVSHIKDLIAAL</sequence>
<dbReference type="PANTHER" id="PTHR42801">
    <property type="entry name" value="THIOREDOXIN-DEPENDENT PEROXIDE REDUCTASE"/>
    <property type="match status" value="1"/>
</dbReference>
<keyword evidence="2" id="KW-0575">Peroxidase</keyword>
<keyword evidence="4" id="KW-0560">Oxidoreductase</keyword>
<evidence type="ECO:0000256" key="2">
    <source>
        <dbReference type="ARBA" id="ARBA00022559"/>
    </source>
</evidence>
<keyword evidence="6" id="KW-0676">Redox-active center</keyword>
<dbReference type="PANTHER" id="PTHR42801:SF4">
    <property type="entry name" value="AHPC_TSA FAMILY PROTEIN"/>
    <property type="match status" value="1"/>
</dbReference>
<dbReference type="EMBL" id="CP031376">
    <property type="protein sequence ID" value="AXK50997.1"/>
    <property type="molecule type" value="Genomic_DNA"/>
</dbReference>
<evidence type="ECO:0000313" key="9">
    <source>
        <dbReference type="EMBL" id="AXK50997.1"/>
    </source>
</evidence>
<evidence type="ECO:0000256" key="6">
    <source>
        <dbReference type="ARBA" id="ARBA00023284"/>
    </source>
</evidence>
<dbReference type="RefSeq" id="WP_115557914.1">
    <property type="nucleotide sequence ID" value="NZ_CP031376.1"/>
</dbReference>
<evidence type="ECO:0000259" key="8">
    <source>
        <dbReference type="Pfam" id="PF00578"/>
    </source>
</evidence>
<dbReference type="Proteomes" id="UP000254792">
    <property type="component" value="Chromosome"/>
</dbReference>
<dbReference type="AlphaFoldDB" id="A0A345Z318"/>
<dbReference type="InterPro" id="IPR000866">
    <property type="entry name" value="AhpC/TSA"/>
</dbReference>
<organism evidence="9 10">
    <name type="scientific">Spiroplasma alleghenense</name>
    <dbReference type="NCBI Taxonomy" id="216931"/>
    <lineage>
        <taxon>Bacteria</taxon>
        <taxon>Bacillati</taxon>
        <taxon>Mycoplasmatota</taxon>
        <taxon>Mollicutes</taxon>
        <taxon>Entomoplasmatales</taxon>
        <taxon>Spiroplasmataceae</taxon>
        <taxon>Spiroplasma</taxon>
    </lineage>
</organism>
<dbReference type="InterPro" id="IPR036249">
    <property type="entry name" value="Thioredoxin-like_sf"/>
</dbReference>
<dbReference type="SUPFAM" id="SSF52833">
    <property type="entry name" value="Thioredoxin-like"/>
    <property type="match status" value="1"/>
</dbReference>
<feature type="domain" description="Alkyl hydroperoxide reductase subunit C/ Thiol specific antioxidant" evidence="8">
    <location>
        <begin position="12"/>
        <end position="121"/>
    </location>
</feature>
<evidence type="ECO:0000313" key="10">
    <source>
        <dbReference type="Proteomes" id="UP000254792"/>
    </source>
</evidence>
<keyword evidence="10" id="KW-1185">Reference proteome</keyword>
<evidence type="ECO:0000256" key="4">
    <source>
        <dbReference type="ARBA" id="ARBA00023002"/>
    </source>
</evidence>
<dbReference type="KEGG" id="salx:SALLE_v1c03230"/>
<evidence type="ECO:0000256" key="3">
    <source>
        <dbReference type="ARBA" id="ARBA00022862"/>
    </source>
</evidence>
<dbReference type="Gene3D" id="3.40.30.10">
    <property type="entry name" value="Glutaredoxin"/>
    <property type="match status" value="1"/>
</dbReference>
<dbReference type="OrthoDB" id="9812811at2"/>
<dbReference type="CDD" id="cd03017">
    <property type="entry name" value="PRX_BCP"/>
    <property type="match status" value="1"/>
</dbReference>
<dbReference type="GO" id="GO:0008379">
    <property type="term" value="F:thioredoxin peroxidase activity"/>
    <property type="evidence" value="ECO:0007669"/>
    <property type="project" value="TreeGrafter"/>
</dbReference>
<gene>
    <name evidence="9" type="ORF">SALLE_v1c03230</name>
</gene>
<evidence type="ECO:0000256" key="7">
    <source>
        <dbReference type="ARBA" id="ARBA00041373"/>
    </source>
</evidence>
<reference evidence="9 10" key="1">
    <citation type="submission" date="2018-07" db="EMBL/GenBank/DDBJ databases">
        <title>Complete genome sequence of Spiroplasma alleghenense PLHS-1 (ATCC 51752).</title>
        <authorList>
            <person name="Chou L."/>
            <person name="Lee T.-Y."/>
            <person name="Tsai Y.-M."/>
            <person name="Kuo C.-H."/>
        </authorList>
    </citation>
    <scope>NUCLEOTIDE SEQUENCE [LARGE SCALE GENOMIC DNA]</scope>
    <source>
        <strain evidence="9 10">PLHS-1</strain>
    </source>
</reference>
<protein>
    <recommendedName>
        <fullName evidence="7">Bacterioferritin comigratory protein</fullName>
    </recommendedName>
</protein>
<keyword evidence="3" id="KW-0049">Antioxidant</keyword>
<name>A0A345Z318_9MOLU</name>
<accession>A0A345Z318</accession>
<evidence type="ECO:0000256" key="5">
    <source>
        <dbReference type="ARBA" id="ARBA00023157"/>
    </source>
</evidence>
<dbReference type="InterPro" id="IPR050924">
    <property type="entry name" value="Peroxiredoxin_BCP/PrxQ"/>
</dbReference>
<keyword evidence="5" id="KW-1015">Disulfide bond</keyword>
<comment type="function">
    <text evidence="1">Thiol-specific peroxidase that catalyzes the reduction of hydrogen peroxide and organic hydroperoxides to water and alcohols, respectively. Plays a role in cell protection against oxidative stress by detoxifying peroxides and as sensor of hydrogen peroxide-mediated signaling events.</text>
</comment>
<dbReference type="GO" id="GO:0045454">
    <property type="term" value="P:cell redox homeostasis"/>
    <property type="evidence" value="ECO:0007669"/>
    <property type="project" value="TreeGrafter"/>
</dbReference>
<dbReference type="GO" id="GO:0005737">
    <property type="term" value="C:cytoplasm"/>
    <property type="evidence" value="ECO:0007669"/>
    <property type="project" value="TreeGrafter"/>
</dbReference>